<dbReference type="Proteomes" id="UP000604117">
    <property type="component" value="Unassembled WGS sequence"/>
</dbReference>
<gene>
    <name evidence="2" type="ORF">Asi02nite_31350</name>
</gene>
<name>A0ABQ4CQT8_9ACTN</name>
<dbReference type="InterPro" id="IPR050834">
    <property type="entry name" value="Glycosyltransf_2"/>
</dbReference>
<dbReference type="SUPFAM" id="SSF53448">
    <property type="entry name" value="Nucleotide-diphospho-sugar transferases"/>
    <property type="match status" value="1"/>
</dbReference>
<evidence type="ECO:0000313" key="2">
    <source>
        <dbReference type="EMBL" id="GIF73617.1"/>
    </source>
</evidence>
<dbReference type="Pfam" id="PF00535">
    <property type="entry name" value="Glycos_transf_2"/>
    <property type="match status" value="1"/>
</dbReference>
<keyword evidence="3" id="KW-1185">Reference proteome</keyword>
<dbReference type="InterPro" id="IPR001173">
    <property type="entry name" value="Glyco_trans_2-like"/>
</dbReference>
<dbReference type="CDD" id="cd00761">
    <property type="entry name" value="Glyco_tranf_GTA_type"/>
    <property type="match status" value="1"/>
</dbReference>
<comment type="caution">
    <text evidence="2">The sequence shown here is derived from an EMBL/GenBank/DDBJ whole genome shotgun (WGS) entry which is preliminary data.</text>
</comment>
<evidence type="ECO:0000259" key="1">
    <source>
        <dbReference type="Pfam" id="PF00535"/>
    </source>
</evidence>
<dbReference type="RefSeq" id="WP_203713603.1">
    <property type="nucleotide sequence ID" value="NZ_BONE01000022.1"/>
</dbReference>
<proteinExistence type="predicted"/>
<dbReference type="PANTHER" id="PTHR43685:SF3">
    <property type="entry name" value="SLR2126 PROTEIN"/>
    <property type="match status" value="1"/>
</dbReference>
<dbReference type="EMBL" id="BONE01000022">
    <property type="protein sequence ID" value="GIF73617.1"/>
    <property type="molecule type" value="Genomic_DNA"/>
</dbReference>
<evidence type="ECO:0000313" key="3">
    <source>
        <dbReference type="Proteomes" id="UP000604117"/>
    </source>
</evidence>
<feature type="domain" description="Glycosyltransferase 2-like" evidence="1">
    <location>
        <begin position="30"/>
        <end position="147"/>
    </location>
</feature>
<accession>A0ABQ4CQT8</accession>
<reference evidence="2 3" key="1">
    <citation type="submission" date="2021-01" db="EMBL/GenBank/DDBJ databases">
        <title>Whole genome shotgun sequence of Asanoa siamensis NBRC 107932.</title>
        <authorList>
            <person name="Komaki H."/>
            <person name="Tamura T."/>
        </authorList>
    </citation>
    <scope>NUCLEOTIDE SEQUENCE [LARGE SCALE GENOMIC DNA]</scope>
    <source>
        <strain evidence="2 3">NBRC 107932</strain>
    </source>
</reference>
<dbReference type="InterPro" id="IPR029044">
    <property type="entry name" value="Nucleotide-diphossugar_trans"/>
</dbReference>
<sequence length="510" mass="56206">MNAVPRVVRNDWSTVTVPDLAGWRPTRTVSVIIPAYRCQETLDLTLASLSRQTYPAELLEVVVADDGSEPALRLPPLRPARTTLVRVEQGWGRANALAWGVRHSTGEILHWLDADMVVYPDHVAAQVRWQHVLPYAVTLGYKRFVDAAEHGPWPAPEVVDDAWRRGVPEGLFGGAAGEPHSYVERYITQTDQLRTADHLAFRIHVGATAALTRDLYEAAAGFDTGLRLGEDTEFGYRLAQAGAVFVPEPAARAWHLGRTQVMKARAQVARYNQAFFADRIPYPRHTRTSGGTVWTVPLAEVVVPVGDEPLERVRAATDAVLHGTDLDVRVNLLGPWDKLEDGRVSPIADPHLDLRLIAATYRGEPRVRLVTEPVDAFPAPFLLDLPPAHRLAPDTLRHLVELADHHQVGLVRAGEVALWRTAAVRRAEQVRAPGEALRDVVTAVWGSRDETPAAVGITPDDEGAPVAAGRRKRPLPSTVEVGGVRSLARATMVVGRLTARQLRVRLIRRR</sequence>
<protein>
    <recommendedName>
        <fullName evidence="1">Glycosyltransferase 2-like domain-containing protein</fullName>
    </recommendedName>
</protein>
<dbReference type="Gene3D" id="3.90.550.10">
    <property type="entry name" value="Spore Coat Polysaccharide Biosynthesis Protein SpsA, Chain A"/>
    <property type="match status" value="1"/>
</dbReference>
<dbReference type="PANTHER" id="PTHR43685">
    <property type="entry name" value="GLYCOSYLTRANSFERASE"/>
    <property type="match status" value="1"/>
</dbReference>
<organism evidence="2 3">
    <name type="scientific">Asanoa siamensis</name>
    <dbReference type="NCBI Taxonomy" id="926357"/>
    <lineage>
        <taxon>Bacteria</taxon>
        <taxon>Bacillati</taxon>
        <taxon>Actinomycetota</taxon>
        <taxon>Actinomycetes</taxon>
        <taxon>Micromonosporales</taxon>
        <taxon>Micromonosporaceae</taxon>
        <taxon>Asanoa</taxon>
    </lineage>
</organism>